<evidence type="ECO:0000313" key="3">
    <source>
        <dbReference type="Proteomes" id="UP001652503"/>
    </source>
</evidence>
<gene>
    <name evidence="2" type="ORF">OE647_10305</name>
</gene>
<sequence>MPDPTTVAPPWLDRVLASPHRPMFIAAGVWAPVAVALTTGGESLAPATSPLGALAAWHAHEMVFGFAAAGFAGYTLTAMSSWSTAIRPTRLAVAMLTGAWVLARLSAWGSLGQDPRVVLPAGIAFMAFVTAILGLAALRSRQARGGVQALFAALLTGLQVAALSGVSSPHFPVLAFGLLLSVVGGRMVAAFTWNQMTQSPAQARRFVLARGLGASSAAAMVLTLVLGLLGRDQGALAIGLLILASAAEAARLALWQSRGVWQSAVLAILHLGYLWLPFGLVLVAWSRLAGVALPESDALHTLAAGAIACSIYAVAARALARRGRHLRPATVDLAGFTLLWLAAGFRVFAPLAAPEAPIAPILWCTAWALFLSRHLTALKSPIPHPVFSGPKN</sequence>
<organism evidence="2 3">
    <name type="scientific">Albidovulum sediminicola</name>
    <dbReference type="NCBI Taxonomy" id="2984331"/>
    <lineage>
        <taxon>Bacteria</taxon>
        <taxon>Pseudomonadati</taxon>
        <taxon>Pseudomonadota</taxon>
        <taxon>Alphaproteobacteria</taxon>
        <taxon>Rhodobacterales</taxon>
        <taxon>Paracoccaceae</taxon>
        <taxon>Albidovulum</taxon>
    </lineage>
</organism>
<dbReference type="Pfam" id="PF05940">
    <property type="entry name" value="NnrS"/>
    <property type="match status" value="1"/>
</dbReference>
<feature type="transmembrane region" description="Helical" evidence="1">
    <location>
        <begin position="117"/>
        <end position="138"/>
    </location>
</feature>
<dbReference type="Proteomes" id="UP001652503">
    <property type="component" value="Unassembled WGS sequence"/>
</dbReference>
<keyword evidence="1" id="KW-0472">Membrane</keyword>
<protein>
    <submittedName>
        <fullName evidence="2">NnrS family protein</fullName>
    </submittedName>
</protein>
<evidence type="ECO:0000313" key="2">
    <source>
        <dbReference type="EMBL" id="MCV2865122.1"/>
    </source>
</evidence>
<evidence type="ECO:0000256" key="1">
    <source>
        <dbReference type="SAM" id="Phobius"/>
    </source>
</evidence>
<feature type="transmembrane region" description="Helical" evidence="1">
    <location>
        <begin position="57"/>
        <end position="79"/>
    </location>
</feature>
<proteinExistence type="predicted"/>
<reference evidence="2 3" key="1">
    <citation type="submission" date="2022-10" db="EMBL/GenBank/DDBJ databases">
        <title>Defluviimonas sp. nov., isolated from ocean surface water.</title>
        <authorList>
            <person name="He W."/>
            <person name="Wang L."/>
            <person name="Zhang D.-F."/>
        </authorList>
    </citation>
    <scope>NUCLEOTIDE SEQUENCE [LARGE SCALE GENOMIC DNA]</scope>
    <source>
        <strain evidence="2 3">WL0075</strain>
    </source>
</reference>
<accession>A0ABT2Z1Z0</accession>
<feature type="transmembrane region" description="Helical" evidence="1">
    <location>
        <begin position="235"/>
        <end position="254"/>
    </location>
</feature>
<dbReference type="EMBL" id="JAOWLA010000008">
    <property type="protein sequence ID" value="MCV2865122.1"/>
    <property type="molecule type" value="Genomic_DNA"/>
</dbReference>
<feature type="transmembrane region" description="Helical" evidence="1">
    <location>
        <begin position="298"/>
        <end position="319"/>
    </location>
</feature>
<feature type="transmembrane region" description="Helical" evidence="1">
    <location>
        <begin position="206"/>
        <end position="229"/>
    </location>
</feature>
<name>A0ABT2Z1Z0_9RHOB</name>
<dbReference type="InterPro" id="IPR010266">
    <property type="entry name" value="NnrS"/>
</dbReference>
<keyword evidence="1" id="KW-1133">Transmembrane helix</keyword>
<keyword evidence="1" id="KW-0812">Transmembrane</keyword>
<keyword evidence="3" id="KW-1185">Reference proteome</keyword>
<feature type="transmembrane region" description="Helical" evidence="1">
    <location>
        <begin position="150"/>
        <end position="167"/>
    </location>
</feature>
<dbReference type="RefSeq" id="WP_263721638.1">
    <property type="nucleotide sequence ID" value="NZ_JAOWLA010000008.1"/>
</dbReference>
<feature type="transmembrane region" description="Helical" evidence="1">
    <location>
        <begin position="266"/>
        <end position="286"/>
    </location>
</feature>
<comment type="caution">
    <text evidence="2">The sequence shown here is derived from an EMBL/GenBank/DDBJ whole genome shotgun (WGS) entry which is preliminary data.</text>
</comment>
<feature type="transmembrane region" description="Helical" evidence="1">
    <location>
        <begin position="91"/>
        <end position="111"/>
    </location>
</feature>
<feature type="transmembrane region" description="Helical" evidence="1">
    <location>
        <begin position="173"/>
        <end position="194"/>
    </location>
</feature>